<gene>
    <name evidence="4" type="ORF">M2280_005286</name>
</gene>
<organism evidence="4 5">
    <name type="scientific">Prescottella agglutinans</name>
    <dbReference type="NCBI Taxonomy" id="1644129"/>
    <lineage>
        <taxon>Bacteria</taxon>
        <taxon>Bacillati</taxon>
        <taxon>Actinomycetota</taxon>
        <taxon>Actinomycetes</taxon>
        <taxon>Mycobacteriales</taxon>
        <taxon>Nocardiaceae</taxon>
        <taxon>Prescottella</taxon>
    </lineage>
</organism>
<evidence type="ECO:0000259" key="3">
    <source>
        <dbReference type="Pfam" id="PF08719"/>
    </source>
</evidence>
<dbReference type="SUPFAM" id="SSF143990">
    <property type="entry name" value="YbiA-like"/>
    <property type="match status" value="1"/>
</dbReference>
<dbReference type="InterPro" id="IPR012816">
    <property type="entry name" value="NADAR"/>
</dbReference>
<dbReference type="SUPFAM" id="SSF102405">
    <property type="entry name" value="MCP/YpsA-like"/>
    <property type="match status" value="1"/>
</dbReference>
<accession>A0ABT6MIH1</accession>
<evidence type="ECO:0000256" key="1">
    <source>
        <dbReference type="ARBA" id="ARBA00000022"/>
    </source>
</evidence>
<dbReference type="CDD" id="cd15457">
    <property type="entry name" value="NADAR"/>
    <property type="match status" value="1"/>
</dbReference>
<evidence type="ECO:0000313" key="4">
    <source>
        <dbReference type="EMBL" id="MDH6284035.1"/>
    </source>
</evidence>
<dbReference type="RefSeq" id="WP_280763282.1">
    <property type="nucleotide sequence ID" value="NZ_JARXVC010000017.1"/>
</dbReference>
<dbReference type="EMBL" id="JARXVC010000017">
    <property type="protein sequence ID" value="MDH6284035.1"/>
    <property type="molecule type" value="Genomic_DNA"/>
</dbReference>
<evidence type="ECO:0000313" key="5">
    <source>
        <dbReference type="Proteomes" id="UP001160334"/>
    </source>
</evidence>
<reference evidence="4 5" key="1">
    <citation type="submission" date="2023-04" db="EMBL/GenBank/DDBJ databases">
        <title>Forest soil microbial communities from Buena Vista Peninsula, Colon Province, Panama.</title>
        <authorList>
            <person name="Bouskill N."/>
        </authorList>
    </citation>
    <scope>NUCLEOTIDE SEQUENCE [LARGE SCALE GENOMIC DNA]</scope>
    <source>
        <strain evidence="4 5">CFH S0262</strain>
    </source>
</reference>
<feature type="domain" description="NADAR" evidence="3">
    <location>
        <begin position="29"/>
        <end position="150"/>
    </location>
</feature>
<dbReference type="InterPro" id="IPR037238">
    <property type="entry name" value="YbiA-like_sf"/>
</dbReference>
<dbReference type="Pfam" id="PF08719">
    <property type="entry name" value="NADAR"/>
    <property type="match status" value="1"/>
</dbReference>
<protein>
    <submittedName>
        <fullName evidence="4">NAD-dependent protein-ADP-ribosyltransferase YbiA (DUF1768 family)</fullName>
    </submittedName>
</protein>
<comment type="catalytic activity">
    <reaction evidence="1">
        <text>5-amino-6-(5-phospho-D-ribosylamino)uracil + H2O = 5,6-diaminouracil + D-ribose 5-phosphate</text>
        <dbReference type="Rhea" id="RHEA:55020"/>
        <dbReference type="ChEBI" id="CHEBI:15377"/>
        <dbReference type="ChEBI" id="CHEBI:46252"/>
        <dbReference type="ChEBI" id="CHEBI:58453"/>
        <dbReference type="ChEBI" id="CHEBI:78346"/>
    </reaction>
</comment>
<comment type="catalytic activity">
    <reaction evidence="2">
        <text>2,5-diamino-6-hydroxy-4-(5-phosphoribosylamino)-pyrimidine + H2O = 2,5,6-triamino-4-hydroxypyrimidine + D-ribose 5-phosphate</text>
        <dbReference type="Rhea" id="RHEA:23436"/>
        <dbReference type="ChEBI" id="CHEBI:15377"/>
        <dbReference type="ChEBI" id="CHEBI:58614"/>
        <dbReference type="ChEBI" id="CHEBI:78346"/>
        <dbReference type="ChEBI" id="CHEBI:137796"/>
    </reaction>
</comment>
<comment type="caution">
    <text evidence="4">The sequence shown here is derived from an EMBL/GenBank/DDBJ whole genome shotgun (WGS) entry which is preliminary data.</text>
</comment>
<dbReference type="Proteomes" id="UP001160334">
    <property type="component" value="Unassembled WGS sequence"/>
</dbReference>
<name>A0ABT6MIH1_9NOCA</name>
<dbReference type="Gene3D" id="3.40.50.450">
    <property type="match status" value="1"/>
</dbReference>
<dbReference type="Gene3D" id="1.10.357.40">
    <property type="entry name" value="YbiA-like"/>
    <property type="match status" value="1"/>
</dbReference>
<keyword evidence="5" id="KW-1185">Reference proteome</keyword>
<evidence type="ECO:0000256" key="2">
    <source>
        <dbReference type="ARBA" id="ARBA00000751"/>
    </source>
</evidence>
<sequence length="329" mass="36063">MNATDTPLSACTVVDLGAHPDWPLHLRRPAPIEWAGRTWPTPEHAFAAAHTTSTIAWDRIADPDTSSEAAHRIGTGSMRRDDWPTARFTVLREIVAAMTDDLVVRAALADTGDALLVAAGPDKLWGRKRDRGYKTPIGRNELGRTWMRQRAIGRGDAPDRWVRAAVTGHREHLLSEPGTRAWVQGELERLAGKLAADHGTQIAIAGMATGADLWWADAAHETGLAVWAYQPNPEQTDSWKPEQIGEHTRLLALAQRRVMVGGRPEKRFYHDRNALMLSDCDVTISVRDPRITTGGTVAALRELGARRPVITVDVAARTTTIAAADPLYA</sequence>
<proteinExistence type="predicted"/>